<accession>A0A0B7BYG5</accession>
<reference evidence="1" key="1">
    <citation type="submission" date="2014-12" db="EMBL/GenBank/DDBJ databases">
        <title>Insight into the proteome of Arion vulgaris.</title>
        <authorList>
            <person name="Aradska J."/>
            <person name="Bulat T."/>
            <person name="Smidak R."/>
            <person name="Sarate P."/>
            <person name="Gangsoo J."/>
            <person name="Sialana F."/>
            <person name="Bilban M."/>
            <person name="Lubec G."/>
        </authorList>
    </citation>
    <scope>NUCLEOTIDE SEQUENCE</scope>
    <source>
        <tissue evidence="1">Skin</tissue>
    </source>
</reference>
<dbReference type="EMBL" id="HACG01050551">
    <property type="protein sequence ID" value="CEK97416.1"/>
    <property type="molecule type" value="Transcribed_RNA"/>
</dbReference>
<gene>
    <name evidence="1" type="primary">ORF215731</name>
</gene>
<feature type="non-terminal residue" evidence="1">
    <location>
        <position position="71"/>
    </location>
</feature>
<protein>
    <submittedName>
        <fullName evidence="1">Uncharacterized protein</fullName>
    </submittedName>
</protein>
<evidence type="ECO:0000313" key="1">
    <source>
        <dbReference type="EMBL" id="CEK97416.1"/>
    </source>
</evidence>
<feature type="non-terminal residue" evidence="1">
    <location>
        <position position="1"/>
    </location>
</feature>
<sequence>DVHTRIIRCMQTYTSRSECSHKNDQINVYTRMIKLVQIHASFKKLFPHESSHIKTLSLTPTYGKHLYYTTS</sequence>
<proteinExistence type="predicted"/>
<name>A0A0B7BYG5_9EUPU</name>
<organism evidence="1">
    <name type="scientific">Arion vulgaris</name>
    <dbReference type="NCBI Taxonomy" id="1028688"/>
    <lineage>
        <taxon>Eukaryota</taxon>
        <taxon>Metazoa</taxon>
        <taxon>Spiralia</taxon>
        <taxon>Lophotrochozoa</taxon>
        <taxon>Mollusca</taxon>
        <taxon>Gastropoda</taxon>
        <taxon>Heterobranchia</taxon>
        <taxon>Euthyneura</taxon>
        <taxon>Panpulmonata</taxon>
        <taxon>Eupulmonata</taxon>
        <taxon>Stylommatophora</taxon>
        <taxon>Helicina</taxon>
        <taxon>Arionoidea</taxon>
        <taxon>Arionidae</taxon>
        <taxon>Arion</taxon>
    </lineage>
</organism>
<dbReference type="AlphaFoldDB" id="A0A0B7BYG5"/>